<name>A0A6D2VTL3_PANTR</name>
<dbReference type="Pfam" id="PF19675">
    <property type="entry name" value="ORC3_ins"/>
    <property type="match status" value="1"/>
</dbReference>
<comment type="subcellular location">
    <subcellularLocation>
        <location evidence="1">Nucleus</location>
    </subcellularLocation>
</comment>
<keyword evidence="6" id="KW-0238">DNA-binding</keyword>
<evidence type="ECO:0000256" key="7">
    <source>
        <dbReference type="ARBA" id="ARBA00023242"/>
    </source>
</evidence>
<dbReference type="OMA" id="YCLMEHY"/>
<dbReference type="GO" id="GO:0016604">
    <property type="term" value="C:nuclear body"/>
    <property type="evidence" value="ECO:0007669"/>
    <property type="project" value="Ensembl"/>
</dbReference>
<feature type="domain" description="Origin recognition complex subunit 3 insertion" evidence="12">
    <location>
        <begin position="355"/>
        <end position="586"/>
    </location>
</feature>
<dbReference type="VGNC" id="VGNC:3604">
    <property type="gene designation" value="ORC3"/>
</dbReference>
<dbReference type="GO" id="GO:0006275">
    <property type="term" value="P:regulation of DNA replication"/>
    <property type="evidence" value="ECO:0007669"/>
    <property type="project" value="Ensembl"/>
</dbReference>
<dbReference type="EMBL" id="NBAG03000210">
    <property type="protein sequence ID" value="PNI87962.1"/>
    <property type="molecule type" value="Genomic_DNA"/>
</dbReference>
<dbReference type="InterPro" id="IPR040855">
    <property type="entry name" value="ORC_WH_C"/>
</dbReference>
<organism evidence="13 14">
    <name type="scientific">Pan troglodytes</name>
    <name type="common">Chimpanzee</name>
    <dbReference type="NCBI Taxonomy" id="9598"/>
    <lineage>
        <taxon>Eukaryota</taxon>
        <taxon>Metazoa</taxon>
        <taxon>Chordata</taxon>
        <taxon>Craniata</taxon>
        <taxon>Vertebrata</taxon>
        <taxon>Euteleostomi</taxon>
        <taxon>Mammalia</taxon>
        <taxon>Eutheria</taxon>
        <taxon>Euarchontoglires</taxon>
        <taxon>Primates</taxon>
        <taxon>Haplorrhini</taxon>
        <taxon>Catarrhini</taxon>
        <taxon>Hominidae</taxon>
        <taxon>Pan</taxon>
    </lineage>
</organism>
<dbReference type="GO" id="GO:0003677">
    <property type="term" value="F:DNA binding"/>
    <property type="evidence" value="ECO:0007669"/>
    <property type="project" value="UniProtKB-KW"/>
</dbReference>
<dbReference type="InterPro" id="IPR045663">
    <property type="entry name" value="ORC3_ins"/>
</dbReference>
<reference evidence="13 14" key="1">
    <citation type="submission" date="2017-12" db="EMBL/GenBank/DDBJ databases">
        <title>High-resolution comparative analysis of great ape genomes.</title>
        <authorList>
            <person name="Pollen A."/>
            <person name="Hastie A."/>
            <person name="Hormozdiari F."/>
            <person name="Dougherty M."/>
            <person name="Liu R."/>
            <person name="Chaisson M."/>
            <person name="Hoppe E."/>
            <person name="Hill C."/>
            <person name="Pang A."/>
            <person name="Hillier L."/>
            <person name="Baker C."/>
            <person name="Armstrong J."/>
            <person name="Shendure J."/>
            <person name="Paten B."/>
            <person name="Wilson R."/>
            <person name="Chao H."/>
            <person name="Schneider V."/>
            <person name="Ventura M."/>
            <person name="Kronenberg Z."/>
            <person name="Murali S."/>
            <person name="Gordon D."/>
            <person name="Cantsilieris S."/>
            <person name="Munson K."/>
            <person name="Nelson B."/>
            <person name="Raja A."/>
            <person name="Underwood J."/>
            <person name="Diekhans M."/>
            <person name="Fiddes I."/>
            <person name="Haussler D."/>
            <person name="Eichler E."/>
        </authorList>
    </citation>
    <scope>NUCLEOTIDE SEQUENCE [LARGE SCALE GENOMIC DNA]</scope>
    <source>
        <strain evidence="13">Yerkes chimp pedigree #C0471</strain>
    </source>
</reference>
<dbReference type="PANTHER" id="PTHR12748">
    <property type="entry name" value="ORIGIN RECOGNITION COMPLEX SUBUNIT 3"/>
    <property type="match status" value="1"/>
</dbReference>
<comment type="subunit">
    <text evidence="8">Component of ORC, a complex composed of at least 6 subunits: ORC1, ORC2, ORC3, ORC4, ORC5 and ORC6. ORC is regulated in a cell-cycle dependent manner. It is sequentially assembled at the exit from anaphase of mitosis and disassembled as cells enter S phase.</text>
</comment>
<evidence type="ECO:0000256" key="5">
    <source>
        <dbReference type="ARBA" id="ARBA00022705"/>
    </source>
</evidence>
<gene>
    <name evidence="15" type="primary">ORC3</name>
    <name evidence="13" type="ORF">CK820_G0000790</name>
</gene>
<evidence type="ECO:0000313" key="14">
    <source>
        <dbReference type="Proteomes" id="UP000236370"/>
    </source>
</evidence>
<dbReference type="OrthoDB" id="10265211at2759"/>
<dbReference type="Pfam" id="PF07034">
    <property type="entry name" value="ORC3_N"/>
    <property type="match status" value="1"/>
</dbReference>
<keyword evidence="4" id="KW-0597">Phosphoprotein</keyword>
<dbReference type="GO" id="GO:0000785">
    <property type="term" value="C:chromatin"/>
    <property type="evidence" value="ECO:0007669"/>
    <property type="project" value="Ensembl"/>
</dbReference>
<dbReference type="GO" id="GO:0005664">
    <property type="term" value="C:nuclear origin of replication recognition complex"/>
    <property type="evidence" value="ECO:0007669"/>
    <property type="project" value="Ensembl"/>
</dbReference>
<evidence type="ECO:0000256" key="4">
    <source>
        <dbReference type="ARBA" id="ARBA00022553"/>
    </source>
</evidence>
<keyword evidence="7" id="KW-0539">Nucleus</keyword>
<dbReference type="GeneID" id="462876"/>
<proteinExistence type="inferred from homology"/>
<evidence type="ECO:0000259" key="11">
    <source>
        <dbReference type="Pfam" id="PF18137"/>
    </source>
</evidence>
<dbReference type="Pfam" id="PF18137">
    <property type="entry name" value="WHD_ORC"/>
    <property type="match status" value="1"/>
</dbReference>
<protein>
    <recommendedName>
        <fullName evidence="3">Origin recognition complex subunit 3</fullName>
    </recommendedName>
</protein>
<dbReference type="InterPro" id="IPR045667">
    <property type="entry name" value="ORC3_N"/>
</dbReference>
<dbReference type="AlphaFoldDB" id="A0A6D2VTL3"/>
<evidence type="ECO:0000259" key="10">
    <source>
        <dbReference type="Pfam" id="PF07034"/>
    </source>
</evidence>
<evidence type="ECO:0000313" key="13">
    <source>
        <dbReference type="EMBL" id="PNI87962.1"/>
    </source>
</evidence>
<comment type="similarity">
    <text evidence="2">Belongs to the ORC3 family.</text>
</comment>
<evidence type="ECO:0000313" key="15">
    <source>
        <dbReference type="VGNC" id="VGNC:3604"/>
    </source>
</evidence>
<keyword evidence="5" id="KW-0235">DNA replication</keyword>
<evidence type="ECO:0000256" key="1">
    <source>
        <dbReference type="ARBA" id="ARBA00004123"/>
    </source>
</evidence>
<dbReference type="GO" id="GO:0006270">
    <property type="term" value="P:DNA replication initiation"/>
    <property type="evidence" value="ECO:0007669"/>
    <property type="project" value="Ensembl"/>
</dbReference>
<evidence type="ECO:0000256" key="6">
    <source>
        <dbReference type="ARBA" id="ARBA00023125"/>
    </source>
</evidence>
<accession>A0A6D2VTL3</accession>
<dbReference type="CDD" id="cd20704">
    <property type="entry name" value="Orc3"/>
    <property type="match status" value="1"/>
</dbReference>
<sequence>MATSSMSKGCFVFKPSSKKRKISLPIEDYFNKGKNEPEDSKLRFETYQLIWQQMKSENERLQEELNKNLFGNLIEFLQKSHSGFQKNSRDLGGQIKLREIPTAALVLGVNVTDHDLTFRSLTEALQNNVTPYVVSLQAKDCPDMKHFLQKLISQLMDCCVDIKSKEEESVHVTQRKTHYSMDSLSSWYMTVTQKTDPKMLSKKRTTSSQWQSPPVVVILKDMESFATKVLQDFIIISSQHLHEFPLILIFGIATSPIIIHRLLPHAVSSLLCIELFQSLSCKEHLTTVLDKLLLTTQFPFKINEKVLQVLTNIFLYHDFSVQNFIKGLQLSLLEHFYSQPLSVLCCNLPEAKRRINFLSNNQCENIRRLPSFRRYVEKQASEKQVALLTNERYLKEETQLLLENLHVYHMNYFLVLRCLHKFTSSLPKYPLGRQIRELYCTCLEKNIWDSEEYASVLQLLRMLAKDELMTILEKCFKVFKSYCENHLGSTAKRIEEFLAQFQSLDAETEEEEDASGSQPKGLQKTDLYHLQKSLLEMKELRRSKKQTKFEVLRENVVNFIDCLVREYLLPPETQPLHEVVYFSAAHALREHLNAAPRIALHTALNNPYYYLKNEALKSEEGCIPNIAPDICIAYKLHLECSRLINLVDWSEAFATVVTAAEKMDANSATSEEMNEIIHARFIRAVSELELLGFIKPTKQKTDHVARLTWGGC</sequence>
<evidence type="ECO:0000256" key="8">
    <source>
        <dbReference type="ARBA" id="ARBA00026084"/>
    </source>
</evidence>
<evidence type="ECO:0000256" key="9">
    <source>
        <dbReference type="ARBA" id="ARBA00045241"/>
    </source>
</evidence>
<dbReference type="Proteomes" id="UP000236370">
    <property type="component" value="Unassembled WGS sequence"/>
</dbReference>
<feature type="domain" description="Origin recognition complex subunit 3 N-terminal" evidence="10">
    <location>
        <begin position="1"/>
        <end position="344"/>
    </location>
</feature>
<evidence type="ECO:0000256" key="2">
    <source>
        <dbReference type="ARBA" id="ARBA00010977"/>
    </source>
</evidence>
<dbReference type="InterPro" id="IPR020795">
    <property type="entry name" value="ORC3"/>
</dbReference>
<comment type="caution">
    <text evidence="13">The sequence shown here is derived from an EMBL/GenBank/DDBJ whole genome shotgun (WGS) entry which is preliminary data.</text>
</comment>
<evidence type="ECO:0000259" key="12">
    <source>
        <dbReference type="Pfam" id="PF19675"/>
    </source>
</evidence>
<comment type="function">
    <text evidence="9">Component of the origin recognition complex (ORC) that binds origins of replication. DNA-binding is ATP-dependent. The specific DNA sequences that define origins of replication have not been identified yet. ORC is required to assemble the pre-replication complex necessary to initiate DNA replication. Binds histone H3 and H4 trimethylation marks H3K9me3, H3K27me3 and H4K20me3.</text>
</comment>
<evidence type="ECO:0000256" key="3">
    <source>
        <dbReference type="ARBA" id="ARBA00019085"/>
    </source>
</evidence>
<feature type="domain" description="Origin recognition complex subunit 3 winged helix C-terminal" evidence="11">
    <location>
        <begin position="597"/>
        <end position="709"/>
    </location>
</feature>
<dbReference type="PANTHER" id="PTHR12748:SF1">
    <property type="entry name" value="ORIGIN RECOGNITION COMPLEX SUBUNIT 3"/>
    <property type="match status" value="1"/>
</dbReference>
<dbReference type="RefSeq" id="XP_009449896.1">
    <property type="nucleotide sequence ID" value="XM_009451621.5"/>
</dbReference>